<evidence type="ECO:0000313" key="2">
    <source>
        <dbReference type="Proteomes" id="UP000790377"/>
    </source>
</evidence>
<protein>
    <submittedName>
        <fullName evidence="1">Uncharacterized protein</fullName>
    </submittedName>
</protein>
<reference evidence="1" key="1">
    <citation type="journal article" date="2021" name="New Phytol.">
        <title>Evolutionary innovations through gain and loss of genes in the ectomycorrhizal Boletales.</title>
        <authorList>
            <person name="Wu G."/>
            <person name="Miyauchi S."/>
            <person name="Morin E."/>
            <person name="Kuo A."/>
            <person name="Drula E."/>
            <person name="Varga T."/>
            <person name="Kohler A."/>
            <person name="Feng B."/>
            <person name="Cao Y."/>
            <person name="Lipzen A."/>
            <person name="Daum C."/>
            <person name="Hundley H."/>
            <person name="Pangilinan J."/>
            <person name="Johnson J."/>
            <person name="Barry K."/>
            <person name="LaButti K."/>
            <person name="Ng V."/>
            <person name="Ahrendt S."/>
            <person name="Min B."/>
            <person name="Choi I.G."/>
            <person name="Park H."/>
            <person name="Plett J.M."/>
            <person name="Magnuson J."/>
            <person name="Spatafora J.W."/>
            <person name="Nagy L.G."/>
            <person name="Henrissat B."/>
            <person name="Grigoriev I.V."/>
            <person name="Yang Z.L."/>
            <person name="Xu J."/>
            <person name="Martin F.M."/>
        </authorList>
    </citation>
    <scope>NUCLEOTIDE SEQUENCE</scope>
    <source>
        <strain evidence="1">ATCC 28755</strain>
    </source>
</reference>
<sequence length="509" mass="57347">MHPCLRLGEIIQIILSYLDLKATTSLARTCQTFQEPSLNIIWSKLDNITPLVRTLPPDLWKIEKYPNKYVFARPMGLEDWTIFHRNARRVRSLRLLCHRGTSAIFTSLSAPPDPSYLFPNLRQLDCEESYDNHDDYINVTFLRHLLRPSLVSLTLQLSPRTYRTMTDLQSLPITCPQIKQLSVYEPCPGQEESPITPDIISQIIRGCHHLQEVTCNRPSDHALHHMAQMASLKTLSIDLGLLERFSPSHHFRGTLKIEFSFVALRAFTIKGPSFNSICQFLKRCRLPVRDLLISSDGDGDDTAHNLIACLPDQCLNDALVKLDIMDAQFDISSQSQGFSIANLRPLCAFTNLSHFSISTICWSLLDDSGLEELAMAWPNLQYFQLMETILEKPSAITLSGLGALIKHCPRLGFISLVIDATVVPIATSLMLAFETRNTKITALDLGNSRIVSPELVAAFLYRIAPNLREIETSLSSTSEGERRVKNWAQVEALMGDASWRDAQALRDSV</sequence>
<proteinExistence type="predicted"/>
<accession>A0ACB8A0V2</accession>
<name>A0ACB8A0V2_9AGAM</name>
<organism evidence="1 2">
    <name type="scientific">Hygrophoropsis aurantiaca</name>
    <dbReference type="NCBI Taxonomy" id="72124"/>
    <lineage>
        <taxon>Eukaryota</taxon>
        <taxon>Fungi</taxon>
        <taxon>Dikarya</taxon>
        <taxon>Basidiomycota</taxon>
        <taxon>Agaricomycotina</taxon>
        <taxon>Agaricomycetes</taxon>
        <taxon>Agaricomycetidae</taxon>
        <taxon>Boletales</taxon>
        <taxon>Coniophorineae</taxon>
        <taxon>Hygrophoropsidaceae</taxon>
        <taxon>Hygrophoropsis</taxon>
    </lineage>
</organism>
<comment type="caution">
    <text evidence="1">The sequence shown here is derived from an EMBL/GenBank/DDBJ whole genome shotgun (WGS) entry which is preliminary data.</text>
</comment>
<keyword evidence="2" id="KW-1185">Reference proteome</keyword>
<gene>
    <name evidence="1" type="ORF">BJ138DRAFT_1015725</name>
</gene>
<evidence type="ECO:0000313" key="1">
    <source>
        <dbReference type="EMBL" id="KAH7906746.1"/>
    </source>
</evidence>
<dbReference type="EMBL" id="MU267981">
    <property type="protein sequence ID" value="KAH7906746.1"/>
    <property type="molecule type" value="Genomic_DNA"/>
</dbReference>
<dbReference type="Proteomes" id="UP000790377">
    <property type="component" value="Unassembled WGS sequence"/>
</dbReference>